<keyword evidence="1 4" id="KW-0812">Transmembrane</keyword>
<keyword evidence="7" id="KW-1185">Reference proteome</keyword>
<dbReference type="OrthoDB" id="9797953at2"/>
<accession>A0A1W6L4L5</accession>
<dbReference type="AlphaFoldDB" id="A0A1W6L4L5"/>
<dbReference type="RefSeq" id="WP_085749453.1">
    <property type="nucleotide sequence ID" value="NZ_BSPR01000002.1"/>
</dbReference>
<dbReference type="KEGG" id="rgu:A4W93_04345"/>
<reference evidence="6 7" key="1">
    <citation type="submission" date="2016-04" db="EMBL/GenBank/DDBJ databases">
        <title>Complete genome sequence of natural rubber-degrading, novel Gram-negative bacterium, Rhizobacter gummiphilus strain NS21.</title>
        <authorList>
            <person name="Tabata M."/>
            <person name="Kasai D."/>
            <person name="Fukuda M."/>
        </authorList>
    </citation>
    <scope>NUCLEOTIDE SEQUENCE [LARGE SCALE GENOMIC DNA]</scope>
    <source>
        <strain evidence="6 7">NS21</strain>
    </source>
</reference>
<protein>
    <submittedName>
        <fullName evidence="6">MFS transporter</fullName>
    </submittedName>
</protein>
<dbReference type="InterPro" id="IPR010645">
    <property type="entry name" value="MFS_4"/>
</dbReference>
<evidence type="ECO:0000256" key="1">
    <source>
        <dbReference type="ARBA" id="ARBA00022692"/>
    </source>
</evidence>
<dbReference type="GO" id="GO:0022857">
    <property type="term" value="F:transmembrane transporter activity"/>
    <property type="evidence" value="ECO:0007669"/>
    <property type="project" value="InterPro"/>
</dbReference>
<proteinExistence type="predicted"/>
<dbReference type="Proteomes" id="UP000193427">
    <property type="component" value="Chromosome"/>
</dbReference>
<feature type="transmembrane region" description="Helical" evidence="4">
    <location>
        <begin position="146"/>
        <end position="169"/>
    </location>
</feature>
<feature type="transmembrane region" description="Helical" evidence="4">
    <location>
        <begin position="305"/>
        <end position="324"/>
    </location>
</feature>
<dbReference type="PANTHER" id="PTHR23537:SF1">
    <property type="entry name" value="SUGAR TRANSPORTER"/>
    <property type="match status" value="1"/>
</dbReference>
<name>A0A1W6L4L5_9BURK</name>
<dbReference type="PANTHER" id="PTHR23537">
    <property type="match status" value="1"/>
</dbReference>
<dbReference type="EMBL" id="CP015118">
    <property type="protein sequence ID" value="ARN19203.1"/>
    <property type="molecule type" value="Genomic_DNA"/>
</dbReference>
<dbReference type="Gene3D" id="1.20.1250.20">
    <property type="entry name" value="MFS general substrate transporter like domains"/>
    <property type="match status" value="1"/>
</dbReference>
<dbReference type="GO" id="GO:0005886">
    <property type="term" value="C:plasma membrane"/>
    <property type="evidence" value="ECO:0007669"/>
    <property type="project" value="TreeGrafter"/>
</dbReference>
<feature type="transmembrane region" description="Helical" evidence="4">
    <location>
        <begin position="336"/>
        <end position="361"/>
    </location>
</feature>
<feature type="domain" description="Major facilitator superfamily (MFS) profile" evidence="5">
    <location>
        <begin position="210"/>
        <end position="402"/>
    </location>
</feature>
<dbReference type="InterPro" id="IPR036259">
    <property type="entry name" value="MFS_trans_sf"/>
</dbReference>
<dbReference type="SUPFAM" id="SSF103473">
    <property type="entry name" value="MFS general substrate transporter"/>
    <property type="match status" value="1"/>
</dbReference>
<feature type="transmembrane region" description="Helical" evidence="4">
    <location>
        <begin position="373"/>
        <end position="393"/>
    </location>
</feature>
<dbReference type="Pfam" id="PF06779">
    <property type="entry name" value="MFS_4"/>
    <property type="match status" value="1"/>
</dbReference>
<gene>
    <name evidence="6" type="ORF">A4W93_04345</name>
</gene>
<feature type="transmembrane region" description="Helical" evidence="4">
    <location>
        <begin position="51"/>
        <end position="75"/>
    </location>
</feature>
<feature type="transmembrane region" description="Helical" evidence="4">
    <location>
        <begin position="175"/>
        <end position="195"/>
    </location>
</feature>
<organism evidence="6 7">
    <name type="scientific">Piscinibacter gummiphilus</name>
    <dbReference type="NCBI Taxonomy" id="946333"/>
    <lineage>
        <taxon>Bacteria</taxon>
        <taxon>Pseudomonadati</taxon>
        <taxon>Pseudomonadota</taxon>
        <taxon>Betaproteobacteria</taxon>
        <taxon>Burkholderiales</taxon>
        <taxon>Sphaerotilaceae</taxon>
        <taxon>Piscinibacter</taxon>
    </lineage>
</organism>
<evidence type="ECO:0000313" key="7">
    <source>
        <dbReference type="Proteomes" id="UP000193427"/>
    </source>
</evidence>
<dbReference type="PROSITE" id="PS50850">
    <property type="entry name" value="MFS"/>
    <property type="match status" value="1"/>
</dbReference>
<dbReference type="STRING" id="946333.A4W93_04345"/>
<feature type="transmembrane region" description="Helical" evidence="4">
    <location>
        <begin position="12"/>
        <end position="31"/>
    </location>
</feature>
<feature type="transmembrane region" description="Helical" evidence="4">
    <location>
        <begin position="281"/>
        <end position="299"/>
    </location>
</feature>
<evidence type="ECO:0000256" key="2">
    <source>
        <dbReference type="ARBA" id="ARBA00022989"/>
    </source>
</evidence>
<feature type="transmembrane region" description="Helical" evidence="4">
    <location>
        <begin position="216"/>
        <end position="241"/>
    </location>
</feature>
<feature type="transmembrane region" description="Helical" evidence="4">
    <location>
        <begin position="115"/>
        <end position="134"/>
    </location>
</feature>
<sequence length="402" mass="40845">MTSTTAPSATRVAVAGLLSLAVAMGIGRFAFTPLLPVMLGEHAVDLTGGSWLATANYIGYLLGALMCTAQPTLWARWQRPPIDAARCVRGGLVATGLLTAGMALPVPALWPPLRFLAGVASAVVFVYTSGWCLGRLAGLGKPAMGGVIYAGPGVGIAASGLLVGAVMAAGGSSPVGWVVFAALAAALTLTVWPTVRGAAHTSAATSAAPGPFTAEKGWFVLGYGLSGFGYIITATFLPVIARETLPPTAWLNWFWPLLGFGVVVGALLATRVPRRIDFRDALAACFVIQAVGVVIGVWVPGVASFALGSLLVGLPFTAISFFGMQEARRLSPAAPAGLMGLSTAVYGVGQIAGPPIAAWLIAHSGTRAQGFAWALEAAAGSLVAGAVIQLVLARAHPRPAGQ</sequence>
<evidence type="ECO:0000256" key="4">
    <source>
        <dbReference type="SAM" id="Phobius"/>
    </source>
</evidence>
<keyword evidence="2 4" id="KW-1133">Transmembrane helix</keyword>
<evidence type="ECO:0000313" key="6">
    <source>
        <dbReference type="EMBL" id="ARN19203.1"/>
    </source>
</evidence>
<evidence type="ECO:0000259" key="5">
    <source>
        <dbReference type="PROSITE" id="PS50850"/>
    </source>
</evidence>
<feature type="transmembrane region" description="Helical" evidence="4">
    <location>
        <begin position="253"/>
        <end position="269"/>
    </location>
</feature>
<evidence type="ECO:0000256" key="3">
    <source>
        <dbReference type="ARBA" id="ARBA00023136"/>
    </source>
</evidence>
<dbReference type="InterPro" id="IPR020846">
    <property type="entry name" value="MFS_dom"/>
</dbReference>
<keyword evidence="3 4" id="KW-0472">Membrane</keyword>
<feature type="transmembrane region" description="Helical" evidence="4">
    <location>
        <begin position="87"/>
        <end position="109"/>
    </location>
</feature>